<reference evidence="2" key="1">
    <citation type="journal article" date="2015" name="BMC Genomics">
        <title>Transcriptional response of Atlantic salmon families to Piscirickettsia salmonis infection highlights the relevance of the iron-deprivation defence system.</title>
        <authorList>
            <person name="Pulgar R."/>
            <person name="Hodar C."/>
            <person name="Travisany D."/>
            <person name="Zuniga A."/>
            <person name="Dominguez C."/>
            <person name="Maass A."/>
            <person name="Gonzalez M."/>
            <person name="Cambiazo V."/>
        </authorList>
    </citation>
    <scope>NUCLEOTIDE SEQUENCE</scope>
    <source>
        <strain evidence="2">LF-89</strain>
    </source>
</reference>
<proteinExistence type="predicted"/>
<protein>
    <submittedName>
        <fullName evidence="2">Ferrous transport system protein C</fullName>
    </submittedName>
</protein>
<dbReference type="KEGG" id="psal:PSLF89_03960"/>
<feature type="domain" description="Transcriptional regulator HTH-type FeoC" evidence="1">
    <location>
        <begin position="3"/>
        <end position="71"/>
    </location>
</feature>
<organism evidence="2">
    <name type="scientific">Piscirickettsia salmonis LF-89 = ATCC VR-1361</name>
    <dbReference type="NCBI Taxonomy" id="1227812"/>
    <lineage>
        <taxon>Bacteria</taxon>
        <taxon>Pseudomonadati</taxon>
        <taxon>Pseudomonadota</taxon>
        <taxon>Gammaproteobacteria</taxon>
        <taxon>Thiotrichales</taxon>
        <taxon>Piscirickettsiaceae</taxon>
        <taxon>Piscirickettsia</taxon>
    </lineage>
</organism>
<gene>
    <name evidence="2" type="primary">feoC</name>
</gene>
<accession>A0A075FFV6</accession>
<dbReference type="InterPro" id="IPR036390">
    <property type="entry name" value="WH_DNA-bd_sf"/>
</dbReference>
<dbReference type="InterPro" id="IPR036388">
    <property type="entry name" value="WH-like_DNA-bd_sf"/>
</dbReference>
<sequence>MITLSKLKKYLRTHGYATLKEIVICFQTEPKQVQCMLQHFINKGQVQARNISTGCTAQCSQTCPITTSLLYEWKDQPAQSQSLAHPMPLNKYPA</sequence>
<evidence type="ECO:0000259" key="1">
    <source>
        <dbReference type="Pfam" id="PF09012"/>
    </source>
</evidence>
<dbReference type="Pfam" id="PF09012">
    <property type="entry name" value="FeoC"/>
    <property type="match status" value="1"/>
</dbReference>
<dbReference type="Gene3D" id="1.10.10.10">
    <property type="entry name" value="Winged helix-like DNA-binding domain superfamily/Winged helix DNA-binding domain"/>
    <property type="match status" value="1"/>
</dbReference>
<dbReference type="InterPro" id="IPR015102">
    <property type="entry name" value="Tscrpt_reg_HTH_FeoC"/>
</dbReference>
<evidence type="ECO:0000313" key="2">
    <source>
        <dbReference type="EMBL" id="AIE90149.1"/>
    </source>
</evidence>
<dbReference type="EMBL" id="KJ804207">
    <property type="protein sequence ID" value="AIE90149.1"/>
    <property type="molecule type" value="Genomic_DNA"/>
</dbReference>
<dbReference type="RefSeq" id="WP_017378347.1">
    <property type="nucleotide sequence ID" value="NZ_CP011849.2"/>
</dbReference>
<dbReference type="AlphaFoldDB" id="A0A075FFV6"/>
<dbReference type="SUPFAM" id="SSF46785">
    <property type="entry name" value="Winged helix' DNA-binding domain"/>
    <property type="match status" value="1"/>
</dbReference>
<name>A0A075FFV6_PISSA</name>